<evidence type="ECO:0000313" key="2">
    <source>
        <dbReference type="Proteomes" id="UP000199544"/>
    </source>
</evidence>
<proteinExistence type="predicted"/>
<keyword evidence="2" id="KW-1185">Reference proteome</keyword>
<dbReference type="Proteomes" id="UP000199544">
    <property type="component" value="Unassembled WGS sequence"/>
</dbReference>
<organism evidence="1 2">
    <name type="scientific">Fictibacillus solisalsi</name>
    <dbReference type="NCBI Taxonomy" id="459525"/>
    <lineage>
        <taxon>Bacteria</taxon>
        <taxon>Bacillati</taxon>
        <taxon>Bacillota</taxon>
        <taxon>Bacilli</taxon>
        <taxon>Bacillales</taxon>
        <taxon>Fictibacillaceae</taxon>
        <taxon>Fictibacillus</taxon>
    </lineage>
</organism>
<evidence type="ECO:0000313" key="1">
    <source>
        <dbReference type="EMBL" id="SDM61313.1"/>
    </source>
</evidence>
<reference evidence="2" key="1">
    <citation type="submission" date="2016-10" db="EMBL/GenBank/DDBJ databases">
        <authorList>
            <person name="Varghese N."/>
            <person name="Submissions S."/>
        </authorList>
    </citation>
    <scope>NUCLEOTIDE SEQUENCE [LARGE SCALE GENOMIC DNA]</scope>
    <source>
        <strain evidence="2">CGMCC 1.6854</strain>
    </source>
</reference>
<sequence length="44" mass="4889">MSSNIKKSTASIHLVVLFEWGGLLIPQIHDIGKRAEGTALFFYV</sequence>
<dbReference type="STRING" id="459525.SAMN04488137_1028"/>
<dbReference type="EMBL" id="FNHW01000001">
    <property type="protein sequence ID" value="SDM61313.1"/>
    <property type="molecule type" value="Genomic_DNA"/>
</dbReference>
<accession>A0A1G9UN92</accession>
<protein>
    <submittedName>
        <fullName evidence="1">Uncharacterized protein</fullName>
    </submittedName>
</protein>
<dbReference type="AlphaFoldDB" id="A0A1G9UN92"/>
<gene>
    <name evidence="1" type="ORF">SAMN04488137_1028</name>
</gene>
<name>A0A1G9UN92_9BACL</name>